<keyword evidence="12" id="KW-1185">Reference proteome</keyword>
<dbReference type="GO" id="GO:0008094">
    <property type="term" value="F:ATP-dependent activity, acting on DNA"/>
    <property type="evidence" value="ECO:0007669"/>
    <property type="project" value="TreeGrafter"/>
</dbReference>
<dbReference type="CDD" id="cd18793">
    <property type="entry name" value="SF2_C_SNF"/>
    <property type="match status" value="1"/>
</dbReference>
<dbReference type="Gene3D" id="3.40.50.10810">
    <property type="entry name" value="Tandem AAA-ATPase domain"/>
    <property type="match status" value="1"/>
</dbReference>
<comment type="caution">
    <text evidence="11">The sequence shown here is derived from an EMBL/GenBank/DDBJ whole genome shotgun (WGS) entry which is preliminary data.</text>
</comment>
<dbReference type="AlphaFoldDB" id="A0A2P5I7X6"/>
<name>A0A2P5I7X6_DIAHE</name>
<evidence type="ECO:0000313" key="11">
    <source>
        <dbReference type="EMBL" id="POS78614.1"/>
    </source>
</evidence>
<dbReference type="InParanoid" id="A0A2P5I7X6"/>
<feature type="compositionally biased region" description="Acidic residues" evidence="7">
    <location>
        <begin position="912"/>
        <end position="944"/>
    </location>
</feature>
<dbReference type="SMART" id="SM00487">
    <property type="entry name" value="DEXDc"/>
    <property type="match status" value="1"/>
</dbReference>
<dbReference type="CDD" id="cd18008">
    <property type="entry name" value="DEXDc_SHPRH-like"/>
    <property type="match status" value="1"/>
</dbReference>
<dbReference type="GO" id="GO:0016787">
    <property type="term" value="F:hydrolase activity"/>
    <property type="evidence" value="ECO:0007669"/>
    <property type="project" value="UniProtKB-KW"/>
</dbReference>
<organism evidence="11 12">
    <name type="scientific">Diaporthe helianthi</name>
    <dbReference type="NCBI Taxonomy" id="158607"/>
    <lineage>
        <taxon>Eukaryota</taxon>
        <taxon>Fungi</taxon>
        <taxon>Dikarya</taxon>
        <taxon>Ascomycota</taxon>
        <taxon>Pezizomycotina</taxon>
        <taxon>Sordariomycetes</taxon>
        <taxon>Sordariomycetidae</taxon>
        <taxon>Diaporthales</taxon>
        <taxon>Diaporthaceae</taxon>
        <taxon>Diaporthe</taxon>
    </lineage>
</organism>
<keyword evidence="6" id="KW-0862">Zinc</keyword>
<dbReference type="Gene3D" id="3.40.50.300">
    <property type="entry name" value="P-loop containing nucleotide triphosphate hydrolases"/>
    <property type="match status" value="1"/>
</dbReference>
<dbReference type="SUPFAM" id="SSF57850">
    <property type="entry name" value="RING/U-box"/>
    <property type="match status" value="1"/>
</dbReference>
<dbReference type="PANTHER" id="PTHR45626">
    <property type="entry name" value="TRANSCRIPTION TERMINATION FACTOR 2-RELATED"/>
    <property type="match status" value="1"/>
</dbReference>
<dbReference type="InterPro" id="IPR049730">
    <property type="entry name" value="SNF2/RAD54-like_C"/>
</dbReference>
<keyword evidence="6" id="KW-0479">Metal-binding</keyword>
<feature type="region of interest" description="Disordered" evidence="7">
    <location>
        <begin position="70"/>
        <end position="150"/>
    </location>
</feature>
<evidence type="ECO:0000256" key="4">
    <source>
        <dbReference type="ARBA" id="ARBA00022806"/>
    </source>
</evidence>
<dbReference type="SMART" id="SM00490">
    <property type="entry name" value="HELICc"/>
    <property type="match status" value="1"/>
</dbReference>
<reference evidence="11" key="1">
    <citation type="submission" date="2017-09" db="EMBL/GenBank/DDBJ databases">
        <title>Polyketide synthases of a Diaporthe helianthi virulent isolate.</title>
        <authorList>
            <person name="Baroncelli R."/>
        </authorList>
    </citation>
    <scope>NUCLEOTIDE SEQUENCE [LARGE SCALE GENOMIC DNA]</scope>
    <source>
        <strain evidence="11">7/96</strain>
    </source>
</reference>
<dbReference type="STRING" id="158607.A0A2P5I7X6"/>
<dbReference type="EMBL" id="MAVT02000173">
    <property type="protein sequence ID" value="POS78614.1"/>
    <property type="molecule type" value="Genomic_DNA"/>
</dbReference>
<evidence type="ECO:0000259" key="10">
    <source>
        <dbReference type="PROSITE" id="PS51194"/>
    </source>
</evidence>
<evidence type="ECO:0000259" key="9">
    <source>
        <dbReference type="PROSITE" id="PS51192"/>
    </source>
</evidence>
<dbReference type="InterPro" id="IPR001650">
    <property type="entry name" value="Helicase_C-like"/>
</dbReference>
<feature type="domain" description="Helicase ATP-binding" evidence="9">
    <location>
        <begin position="272"/>
        <end position="448"/>
    </location>
</feature>
<keyword evidence="3" id="KW-0378">Hydrolase</keyword>
<dbReference type="PANTHER" id="PTHR45626:SF17">
    <property type="entry name" value="HELICASE-LIKE TRANSCRIPTION FACTOR"/>
    <property type="match status" value="1"/>
</dbReference>
<dbReference type="GO" id="GO:0004386">
    <property type="term" value="F:helicase activity"/>
    <property type="evidence" value="ECO:0007669"/>
    <property type="project" value="UniProtKB-KW"/>
</dbReference>
<keyword evidence="6" id="KW-0863">Zinc-finger</keyword>
<evidence type="ECO:0000259" key="8">
    <source>
        <dbReference type="PROSITE" id="PS50089"/>
    </source>
</evidence>
<keyword evidence="4" id="KW-0347">Helicase</keyword>
<protein>
    <recommendedName>
        <fullName evidence="13">SNF2 family domain-containing protein</fullName>
    </recommendedName>
</protein>
<dbReference type="GO" id="GO:0005524">
    <property type="term" value="F:ATP binding"/>
    <property type="evidence" value="ECO:0007669"/>
    <property type="project" value="UniProtKB-KW"/>
</dbReference>
<dbReference type="Pfam" id="PF00176">
    <property type="entry name" value="SNF2-rel_dom"/>
    <property type="match status" value="1"/>
</dbReference>
<dbReference type="PROSITE" id="PS51194">
    <property type="entry name" value="HELICASE_CTER"/>
    <property type="match status" value="1"/>
</dbReference>
<dbReference type="Pfam" id="PF00271">
    <property type="entry name" value="Helicase_C"/>
    <property type="match status" value="1"/>
</dbReference>
<dbReference type="PROSITE" id="PS51192">
    <property type="entry name" value="HELICASE_ATP_BIND_1"/>
    <property type="match status" value="1"/>
</dbReference>
<dbReference type="InterPro" id="IPR014001">
    <property type="entry name" value="Helicase_ATP-bd"/>
</dbReference>
<evidence type="ECO:0000256" key="1">
    <source>
        <dbReference type="ARBA" id="ARBA00007025"/>
    </source>
</evidence>
<dbReference type="GO" id="GO:0006281">
    <property type="term" value="P:DNA repair"/>
    <property type="evidence" value="ECO:0007669"/>
    <property type="project" value="TreeGrafter"/>
</dbReference>
<dbReference type="Proteomes" id="UP000094444">
    <property type="component" value="Unassembled WGS sequence"/>
</dbReference>
<feature type="domain" description="RING-type" evidence="8">
    <location>
        <begin position="631"/>
        <end position="673"/>
    </location>
</feature>
<feature type="domain" description="Helicase C-terminal" evidence="10">
    <location>
        <begin position="737"/>
        <end position="889"/>
    </location>
</feature>
<dbReference type="Gene3D" id="3.30.40.10">
    <property type="entry name" value="Zinc/RING finger domain, C3HC4 (zinc finger)"/>
    <property type="match status" value="1"/>
</dbReference>
<evidence type="ECO:0000256" key="7">
    <source>
        <dbReference type="SAM" id="MobiDB-lite"/>
    </source>
</evidence>
<sequence length="944" mass="105542">MATRLMVKLKLLPRHKDGPASTQSEDLVASSVKDGHEAAFTGKADEARNQTYDTVKTSDTHIKQEPTFGIANIPSAPTSTMAKISEPKSSVSTASKAADPAEPDQPNTKLKANSKIAKQGSNGAKRKAESTGNEGPPSKNKPGAYRKPSKHAFEAAKYVSHTNSLALSGHKAKLPQDIDLDLPTICQAPASVREHLRALEKAGLSLAHADPETIKTHVKVLSGLCYAFKHLRPWLIERDGEPRVDDFKWKLQGLINPLHSHQMLGSAIMVVIERDENQGSGLLFDFMGFGKTIQTLACVVSNLLPKKKRQHRNDGSATTLVVVPKSAATQWVEEVKRHTNPPLSVMLWTKQTEVTRNETLALDILVVTYDQVRLMRKACKNGKTKSLLFDVCFQRIVLDEAHKIKNRNSETFEACMSLKGKHRWPLTGTPIPNGVHEIWPLLKFIRHPSVEKFAHFKQNYLTKNPGSRSKGGAQYEELSKLLLPISIMRTPGHQFCGIPLVNLPQDHAIKEVVPLGAEEHVILAYLEQNIMRYLKMKCGGKSNYACLREKFLRYRQFSACPLLLESPVKEGLWNIEQVRLMKKEAHKNGAEETPIIDMFERWILEPKQDHLAPTGDRRLDSMATKMDPLLCPLCAKVPNDPQLADSGCGHIWCKKCVTKWQTEFSQMFCNKCDRLIGEVRPHNPKEASDQNKVAMGRPKGFDHHGFQPAGDEGSTLFRYLDQHPEASIPLNAKMKRTLDLILEWQAKAPKDKIIVFFHFIGVSRLLGRLLQNHGIGYLYFVGKMKSDQRRRARVAFEEDEALKVLMVSITTGGEALNLTIANRCIIFEPWWHGAVEEQAFRRVNRIGQEKETHCVRLLAEGTIDGRMNELQEEKKEQQSAIAELEAGTGLTAKTLRRILDGRVKKDGGSDSSDGDTASEDSGEDDEEELSDSDNEDPNDGDWGS</sequence>
<dbReference type="GO" id="GO:0005634">
    <property type="term" value="C:nucleus"/>
    <property type="evidence" value="ECO:0007669"/>
    <property type="project" value="TreeGrafter"/>
</dbReference>
<comment type="similarity">
    <text evidence="1">Belongs to the SNF2/RAD54 helicase family.</text>
</comment>
<accession>A0A2P5I7X6</accession>
<evidence type="ECO:0000256" key="5">
    <source>
        <dbReference type="ARBA" id="ARBA00022840"/>
    </source>
</evidence>
<dbReference type="PROSITE" id="PS50089">
    <property type="entry name" value="ZF_RING_2"/>
    <property type="match status" value="1"/>
</dbReference>
<gene>
    <name evidence="11" type="ORF">DHEL01_v202990</name>
</gene>
<dbReference type="InterPro" id="IPR013083">
    <property type="entry name" value="Znf_RING/FYVE/PHD"/>
</dbReference>
<evidence type="ECO:0000256" key="2">
    <source>
        <dbReference type="ARBA" id="ARBA00022741"/>
    </source>
</evidence>
<evidence type="ECO:0000313" key="12">
    <source>
        <dbReference type="Proteomes" id="UP000094444"/>
    </source>
</evidence>
<proteinExistence type="inferred from homology"/>
<dbReference type="InterPro" id="IPR050628">
    <property type="entry name" value="SNF2_RAD54_helicase_TF"/>
</dbReference>
<dbReference type="InterPro" id="IPR000330">
    <property type="entry name" value="SNF2_N"/>
</dbReference>
<evidence type="ECO:0008006" key="13">
    <source>
        <dbReference type="Google" id="ProtNLM"/>
    </source>
</evidence>
<keyword evidence="2" id="KW-0547">Nucleotide-binding</keyword>
<keyword evidence="5" id="KW-0067">ATP-binding</keyword>
<evidence type="ECO:0000256" key="6">
    <source>
        <dbReference type="PROSITE-ProRule" id="PRU00175"/>
    </source>
</evidence>
<dbReference type="OrthoDB" id="448448at2759"/>
<dbReference type="InterPro" id="IPR001841">
    <property type="entry name" value="Znf_RING"/>
</dbReference>
<evidence type="ECO:0000256" key="3">
    <source>
        <dbReference type="ARBA" id="ARBA00022801"/>
    </source>
</evidence>
<dbReference type="InterPro" id="IPR038718">
    <property type="entry name" value="SNF2-like_sf"/>
</dbReference>
<dbReference type="SUPFAM" id="SSF52540">
    <property type="entry name" value="P-loop containing nucleoside triphosphate hydrolases"/>
    <property type="match status" value="2"/>
</dbReference>
<feature type="compositionally biased region" description="Polar residues" evidence="7">
    <location>
        <begin position="75"/>
        <end position="95"/>
    </location>
</feature>
<feature type="region of interest" description="Disordered" evidence="7">
    <location>
        <begin position="901"/>
        <end position="944"/>
    </location>
</feature>
<dbReference type="GO" id="GO:0008270">
    <property type="term" value="F:zinc ion binding"/>
    <property type="evidence" value="ECO:0007669"/>
    <property type="project" value="UniProtKB-KW"/>
</dbReference>
<dbReference type="InterPro" id="IPR027417">
    <property type="entry name" value="P-loop_NTPase"/>
</dbReference>